<protein>
    <submittedName>
        <fullName evidence="2">Uncharacterized protein</fullName>
    </submittedName>
</protein>
<reference evidence="2" key="1">
    <citation type="submission" date="2013-12" db="EMBL/GenBank/DDBJ databases">
        <authorList>
            <person name="Genoscope - CEA"/>
        </authorList>
    </citation>
    <scope>NUCLEOTIDE SEQUENCE</scope>
    <source>
        <strain evidence="2">CBS 1993</strain>
    </source>
</reference>
<dbReference type="GeneID" id="34521279"/>
<dbReference type="Pfam" id="PF08731">
    <property type="entry name" value="AFT"/>
    <property type="match status" value="1"/>
</dbReference>
<sequence>MISDILPEQKVFEEKKNIKPWLQAQLVPRGINIVIERSDDSKIVFKCRSNKSSDRSKVNQCPFRIRANYSLRSHSWALVVISDRHNHPLLPYPQQRRPEDKRGRSQSHSGMTHQTNSSTNSAVNSAPLASSVSSNLQNLSSQLSSQLGLGQQSFYSSGSKINSLQLELNNLLIQFNSVSFKNKEEIYVKLINLLKDSMGFNNPYYSQYNISEPLLLPQLPSLQPIRGSAGDFIKL</sequence>
<feature type="region of interest" description="Disordered" evidence="1">
    <location>
        <begin position="89"/>
        <end position="127"/>
    </location>
</feature>
<organism evidence="2 3">
    <name type="scientific">Kuraishia capsulata CBS 1993</name>
    <dbReference type="NCBI Taxonomy" id="1382522"/>
    <lineage>
        <taxon>Eukaryota</taxon>
        <taxon>Fungi</taxon>
        <taxon>Dikarya</taxon>
        <taxon>Ascomycota</taxon>
        <taxon>Saccharomycotina</taxon>
        <taxon>Pichiomycetes</taxon>
        <taxon>Pichiales</taxon>
        <taxon>Pichiaceae</taxon>
        <taxon>Kuraishia</taxon>
    </lineage>
</organism>
<dbReference type="GO" id="GO:0010106">
    <property type="term" value="P:cellular response to iron ion starvation"/>
    <property type="evidence" value="ECO:0007669"/>
    <property type="project" value="InterPro"/>
</dbReference>
<evidence type="ECO:0000313" key="3">
    <source>
        <dbReference type="Proteomes" id="UP000019384"/>
    </source>
</evidence>
<evidence type="ECO:0000256" key="1">
    <source>
        <dbReference type="SAM" id="MobiDB-lite"/>
    </source>
</evidence>
<dbReference type="EMBL" id="HG793128">
    <property type="protein sequence ID" value="CDK27899.1"/>
    <property type="molecule type" value="Genomic_DNA"/>
</dbReference>
<dbReference type="RefSeq" id="XP_022459891.1">
    <property type="nucleotide sequence ID" value="XM_022602337.1"/>
</dbReference>
<dbReference type="OrthoDB" id="4068596at2759"/>
<dbReference type="STRING" id="1382522.W6MMR3"/>
<reference evidence="2" key="2">
    <citation type="submission" date="2014-02" db="EMBL/GenBank/DDBJ databases">
        <title>Complete DNA sequence of /Kuraishia capsulata/ illustrates novel genomic features among budding yeasts (/Saccharomycotina/).</title>
        <authorList>
            <person name="Morales L."/>
            <person name="Noel B."/>
            <person name="Porcel B."/>
            <person name="Marcet-Houben M."/>
            <person name="Hullo M-F."/>
            <person name="Sacerdot C."/>
            <person name="Tekaia F."/>
            <person name="Leh-Louis V."/>
            <person name="Despons L."/>
            <person name="Khanna V."/>
            <person name="Aury J-M."/>
            <person name="Barbe V."/>
            <person name="Couloux A."/>
            <person name="Labadie K."/>
            <person name="Pelletier E."/>
            <person name="Souciet J-L."/>
            <person name="Boekhout T."/>
            <person name="Gabaldon T."/>
            <person name="Wincker P."/>
            <person name="Dujon B."/>
        </authorList>
    </citation>
    <scope>NUCLEOTIDE SEQUENCE</scope>
    <source>
        <strain evidence="2">CBS 1993</strain>
    </source>
</reference>
<evidence type="ECO:0000313" key="2">
    <source>
        <dbReference type="EMBL" id="CDK27899.1"/>
    </source>
</evidence>
<dbReference type="AlphaFoldDB" id="W6MMR3"/>
<keyword evidence="3" id="KW-1185">Reference proteome</keyword>
<name>W6MMR3_9ASCO</name>
<dbReference type="InterPro" id="IPR014842">
    <property type="entry name" value="AFT"/>
</dbReference>
<proteinExistence type="predicted"/>
<dbReference type="Proteomes" id="UP000019384">
    <property type="component" value="Unassembled WGS sequence"/>
</dbReference>
<dbReference type="GO" id="GO:0045944">
    <property type="term" value="P:positive regulation of transcription by RNA polymerase II"/>
    <property type="evidence" value="ECO:0007669"/>
    <property type="project" value="InterPro"/>
</dbReference>
<dbReference type="GO" id="GO:0000981">
    <property type="term" value="F:DNA-binding transcription factor activity, RNA polymerase II-specific"/>
    <property type="evidence" value="ECO:0007669"/>
    <property type="project" value="InterPro"/>
</dbReference>
<gene>
    <name evidence="2" type="ORF">KUCA_T00003879001</name>
</gene>
<dbReference type="HOGENOM" id="CLU_1180383_0_0_1"/>
<accession>W6MMR3</accession>
<feature type="compositionally biased region" description="Low complexity" evidence="1">
    <location>
        <begin position="115"/>
        <end position="127"/>
    </location>
</feature>